<dbReference type="Gene3D" id="1.20.120.520">
    <property type="entry name" value="nmb1532 protein domain like"/>
    <property type="match status" value="1"/>
</dbReference>
<dbReference type="InterPro" id="IPR053206">
    <property type="entry name" value="Dimeric_xanthone_biosynth"/>
</dbReference>
<dbReference type="PANTHER" id="PTHR38048:SF2">
    <property type="entry name" value="HEMERYTHRIN-LIKE DOMAIN-CONTAINING PROTEIN"/>
    <property type="match status" value="1"/>
</dbReference>
<protein>
    <recommendedName>
        <fullName evidence="1">Hemerythrin-like domain-containing protein</fullName>
    </recommendedName>
</protein>
<dbReference type="InParanoid" id="A0A5J5EDN3"/>
<gene>
    <name evidence="2" type="ORF">FN846DRAFT_1003962</name>
</gene>
<evidence type="ECO:0000313" key="3">
    <source>
        <dbReference type="Proteomes" id="UP000326924"/>
    </source>
</evidence>
<reference evidence="2 3" key="1">
    <citation type="submission" date="2019-09" db="EMBL/GenBank/DDBJ databases">
        <title>Draft genome of the ectomycorrhizal ascomycete Sphaerosporella brunnea.</title>
        <authorList>
            <consortium name="DOE Joint Genome Institute"/>
            <person name="Benucci G.M."/>
            <person name="Marozzi G."/>
            <person name="Antonielli L."/>
            <person name="Sanchez S."/>
            <person name="Marco P."/>
            <person name="Wang X."/>
            <person name="Falini L.B."/>
            <person name="Barry K."/>
            <person name="Haridas S."/>
            <person name="Lipzen A."/>
            <person name="Labutti K."/>
            <person name="Grigoriev I.V."/>
            <person name="Murat C."/>
            <person name="Martin F."/>
            <person name="Albertini E."/>
            <person name="Donnini D."/>
            <person name="Bonito G."/>
        </authorList>
    </citation>
    <scope>NUCLEOTIDE SEQUENCE [LARGE SCALE GENOMIC DNA]</scope>
    <source>
        <strain evidence="2 3">Sb_GMNB300</strain>
    </source>
</reference>
<sequence length="259" mass="29059">MPKTFQNKWADTPFALIPTPIYQGEDKTDSFVRGASEMALVHNCIIRGLNSIYLQAPYLSPSDHADFILYAQGWSGVIHAHHEGEETIIFPTIEEKTGQAGIMSTNVAQHQAFSTGLSAFDTYLLTPPSDFSGPRLVEIIDDFAPSLVTHLTEEIATLLALKEYRGSVDIVAIMEAEGEKIMKNINKTLFLSFMAANLDVTFEDGIHTKFPPAPWFVKFLMHWVWPLPKRRVWRFGSTTPRGVPKELPLAPKKEEEEGK</sequence>
<dbReference type="EMBL" id="VXIS01000412">
    <property type="protein sequence ID" value="KAA8893695.1"/>
    <property type="molecule type" value="Genomic_DNA"/>
</dbReference>
<dbReference type="Proteomes" id="UP000326924">
    <property type="component" value="Unassembled WGS sequence"/>
</dbReference>
<proteinExistence type="predicted"/>
<comment type="caution">
    <text evidence="2">The sequence shown here is derived from an EMBL/GenBank/DDBJ whole genome shotgun (WGS) entry which is preliminary data.</text>
</comment>
<evidence type="ECO:0000313" key="2">
    <source>
        <dbReference type="EMBL" id="KAA8893695.1"/>
    </source>
</evidence>
<name>A0A5J5EDN3_9PEZI</name>
<keyword evidence="3" id="KW-1185">Reference proteome</keyword>
<evidence type="ECO:0000259" key="1">
    <source>
        <dbReference type="Pfam" id="PF01814"/>
    </source>
</evidence>
<dbReference type="OrthoDB" id="58416at2759"/>
<dbReference type="PANTHER" id="PTHR38048">
    <property type="entry name" value="EXPRESSED PROTEIN"/>
    <property type="match status" value="1"/>
</dbReference>
<dbReference type="Pfam" id="PF01814">
    <property type="entry name" value="Hemerythrin"/>
    <property type="match status" value="1"/>
</dbReference>
<dbReference type="InterPro" id="IPR012312">
    <property type="entry name" value="Hemerythrin-like"/>
</dbReference>
<dbReference type="AlphaFoldDB" id="A0A5J5EDN3"/>
<organism evidence="2 3">
    <name type="scientific">Sphaerosporella brunnea</name>
    <dbReference type="NCBI Taxonomy" id="1250544"/>
    <lineage>
        <taxon>Eukaryota</taxon>
        <taxon>Fungi</taxon>
        <taxon>Dikarya</taxon>
        <taxon>Ascomycota</taxon>
        <taxon>Pezizomycotina</taxon>
        <taxon>Pezizomycetes</taxon>
        <taxon>Pezizales</taxon>
        <taxon>Pyronemataceae</taxon>
        <taxon>Sphaerosporella</taxon>
    </lineage>
</organism>
<feature type="domain" description="Hemerythrin-like" evidence="1">
    <location>
        <begin position="42"/>
        <end position="159"/>
    </location>
</feature>
<accession>A0A5J5EDN3</accession>
<dbReference type="CDD" id="cd12108">
    <property type="entry name" value="Hr-like"/>
    <property type="match status" value="1"/>
</dbReference>